<accession>A0A846MH84</accession>
<dbReference type="InterPro" id="IPR002347">
    <property type="entry name" value="SDR_fam"/>
</dbReference>
<evidence type="ECO:0000313" key="4">
    <source>
        <dbReference type="EMBL" id="NIJ18235.1"/>
    </source>
</evidence>
<comment type="caution">
    <text evidence="4">The sequence shown here is derived from an EMBL/GenBank/DDBJ whole genome shotgun (WGS) entry which is preliminary data.</text>
</comment>
<dbReference type="PROSITE" id="PS00061">
    <property type="entry name" value="ADH_SHORT"/>
    <property type="match status" value="1"/>
</dbReference>
<evidence type="ECO:0000313" key="5">
    <source>
        <dbReference type="Proteomes" id="UP000576821"/>
    </source>
</evidence>
<dbReference type="InterPro" id="IPR020904">
    <property type="entry name" value="Sc_DH/Rdtase_CS"/>
</dbReference>
<dbReference type="GO" id="GO:0030497">
    <property type="term" value="P:fatty acid elongation"/>
    <property type="evidence" value="ECO:0007669"/>
    <property type="project" value="TreeGrafter"/>
</dbReference>
<comment type="similarity">
    <text evidence="1">Belongs to the short-chain dehydrogenases/reductases (SDR) family.</text>
</comment>
<dbReference type="InterPro" id="IPR036291">
    <property type="entry name" value="NAD(P)-bd_dom_sf"/>
</dbReference>
<name>A0A846MH84_9SPHN</name>
<dbReference type="PANTHER" id="PTHR42760">
    <property type="entry name" value="SHORT-CHAIN DEHYDROGENASES/REDUCTASES FAMILY MEMBER"/>
    <property type="match status" value="1"/>
</dbReference>
<protein>
    <submittedName>
        <fullName evidence="4">NAD(P)-dependent dehydrogenase (Short-subunit alcohol dehydrogenase family)</fullName>
    </submittedName>
</protein>
<dbReference type="FunFam" id="3.40.50.720:FF:000084">
    <property type="entry name" value="Short-chain dehydrogenase reductase"/>
    <property type="match status" value="1"/>
</dbReference>
<reference evidence="4 5" key="1">
    <citation type="submission" date="2020-03" db="EMBL/GenBank/DDBJ databases">
        <title>Genomic Encyclopedia of Type Strains, Phase IV (KMG-IV): sequencing the most valuable type-strain genomes for metagenomic binning, comparative biology and taxonomic classification.</title>
        <authorList>
            <person name="Goeker M."/>
        </authorList>
    </citation>
    <scope>NUCLEOTIDE SEQUENCE [LARGE SCALE GENOMIC DNA]</scope>
    <source>
        <strain evidence="4 5">DSM 21299</strain>
    </source>
</reference>
<comment type="catalytic activity">
    <reaction evidence="2">
        <text>2,5-dichlorocyclohexa-2,5-dien-1,4-diol + NAD(+) = 2,5-dichlorohydroquinone + NADH + H(+)</text>
        <dbReference type="Rhea" id="RHEA:15741"/>
        <dbReference type="ChEBI" id="CHEBI:15378"/>
        <dbReference type="ChEBI" id="CHEBI:27545"/>
        <dbReference type="ChEBI" id="CHEBI:28975"/>
        <dbReference type="ChEBI" id="CHEBI:57540"/>
        <dbReference type="ChEBI" id="CHEBI:57945"/>
    </reaction>
</comment>
<gene>
    <name evidence="4" type="ORF">FHS54_003235</name>
</gene>
<dbReference type="EMBL" id="JAASQR010000004">
    <property type="protein sequence ID" value="NIJ18235.1"/>
    <property type="molecule type" value="Genomic_DNA"/>
</dbReference>
<feature type="domain" description="Ketoreductase" evidence="3">
    <location>
        <begin position="8"/>
        <end position="185"/>
    </location>
</feature>
<dbReference type="Proteomes" id="UP000576821">
    <property type="component" value="Unassembled WGS sequence"/>
</dbReference>
<sequence>MSETGRGKVAIVTGGTRGIGAAIVRRLLAEGYAVATCGRTPPEQPIAFEGKEAEFDACDIRDPAAVAAWIETLVARHGRIDLIVNNAGGSPQADAATASPRFSERILQLNLLAPLHVSQAAYTHLKAVGGSIVNIASVSAIRPSPDTAIYGAAKAGLVSLTTSLAQEWGPDVRVNAIIVGLIETETAEMTYGSAAAQDRIAASLPLGRMGRGGDIAEAVNFLASPAAAYISGAKLEVHGGGERPLFLEIVKEESAKG</sequence>
<dbReference type="GO" id="GO:0016616">
    <property type="term" value="F:oxidoreductase activity, acting on the CH-OH group of donors, NAD or NADP as acceptor"/>
    <property type="evidence" value="ECO:0007669"/>
    <property type="project" value="TreeGrafter"/>
</dbReference>
<dbReference type="InterPro" id="IPR057326">
    <property type="entry name" value="KR_dom"/>
</dbReference>
<evidence type="ECO:0000256" key="2">
    <source>
        <dbReference type="ARBA" id="ARBA00051383"/>
    </source>
</evidence>
<dbReference type="PRINTS" id="PR00080">
    <property type="entry name" value="SDRFAMILY"/>
</dbReference>
<dbReference type="SUPFAM" id="SSF51735">
    <property type="entry name" value="NAD(P)-binding Rossmann-fold domains"/>
    <property type="match status" value="1"/>
</dbReference>
<dbReference type="AlphaFoldDB" id="A0A846MH84"/>
<keyword evidence="5" id="KW-1185">Reference proteome</keyword>
<dbReference type="Gene3D" id="3.40.50.720">
    <property type="entry name" value="NAD(P)-binding Rossmann-like Domain"/>
    <property type="match status" value="1"/>
</dbReference>
<organism evidence="4 5">
    <name type="scientific">Sphingobium vermicomposti</name>
    <dbReference type="NCBI Taxonomy" id="529005"/>
    <lineage>
        <taxon>Bacteria</taxon>
        <taxon>Pseudomonadati</taxon>
        <taxon>Pseudomonadota</taxon>
        <taxon>Alphaproteobacteria</taxon>
        <taxon>Sphingomonadales</taxon>
        <taxon>Sphingomonadaceae</taxon>
        <taxon>Sphingobium</taxon>
    </lineage>
</organism>
<proteinExistence type="inferred from homology"/>
<dbReference type="PRINTS" id="PR00081">
    <property type="entry name" value="GDHRDH"/>
</dbReference>
<dbReference type="Pfam" id="PF13561">
    <property type="entry name" value="adh_short_C2"/>
    <property type="match status" value="1"/>
</dbReference>
<evidence type="ECO:0000259" key="3">
    <source>
        <dbReference type="SMART" id="SM00822"/>
    </source>
</evidence>
<dbReference type="NCBIfam" id="NF005893">
    <property type="entry name" value="PRK07856.1"/>
    <property type="match status" value="1"/>
</dbReference>
<dbReference type="SMART" id="SM00822">
    <property type="entry name" value="PKS_KR"/>
    <property type="match status" value="1"/>
</dbReference>
<dbReference type="RefSeq" id="WP_341785990.1">
    <property type="nucleotide sequence ID" value="NZ_JAASQR010000004.1"/>
</dbReference>
<evidence type="ECO:0000256" key="1">
    <source>
        <dbReference type="ARBA" id="ARBA00006484"/>
    </source>
</evidence>
<dbReference type="PANTHER" id="PTHR42760:SF135">
    <property type="entry name" value="BLL7886 PROTEIN"/>
    <property type="match status" value="1"/>
</dbReference>
<dbReference type="CDD" id="cd05233">
    <property type="entry name" value="SDR_c"/>
    <property type="match status" value="1"/>
</dbReference>